<protein>
    <submittedName>
        <fullName evidence="1">Uncharacterized protein</fullName>
    </submittedName>
</protein>
<name>A0A8T6QV97_9CYAN</name>
<reference evidence="1" key="1">
    <citation type="submission" date="2014-11" db="EMBL/GenBank/DDBJ databases">
        <authorList>
            <person name="Malar M.C."/>
            <person name="Sen D."/>
            <person name="Tripathy S."/>
        </authorList>
    </citation>
    <scope>NUCLEOTIDE SEQUENCE</scope>
    <source>
        <strain evidence="1">BDU141951</strain>
    </source>
</reference>
<reference evidence="1" key="2">
    <citation type="journal article" date="2015" name="Genome Announc.">
        <title>Draft Genome Sequence of Filamentous Marine Cyanobacterium Lyngbya confervoides Strain BDU141951.</title>
        <authorList>
            <person name="Chandrababunaidu M.M."/>
            <person name="Sen D."/>
            <person name="Tripathy S."/>
        </authorList>
    </citation>
    <scope>NUCLEOTIDE SEQUENCE</scope>
    <source>
        <strain evidence="1">BDU141951</strain>
    </source>
</reference>
<comment type="caution">
    <text evidence="1">The sequence shown here is derived from an EMBL/GenBank/DDBJ whole genome shotgun (WGS) entry which is preliminary data.</text>
</comment>
<sequence length="57" mass="6180">MPNKVNRGGVPVSKVVAVFGDGVKFFLGDAAFKGGLEVFENPFEGWAMAHLRDVSKR</sequence>
<dbReference type="EMBL" id="JTHE02000003">
    <property type="protein sequence ID" value="NEV69174.1"/>
    <property type="molecule type" value="Genomic_DNA"/>
</dbReference>
<organism evidence="1">
    <name type="scientific">Lyngbya confervoides BDU141951</name>
    <dbReference type="NCBI Taxonomy" id="1574623"/>
    <lineage>
        <taxon>Bacteria</taxon>
        <taxon>Bacillati</taxon>
        <taxon>Cyanobacteriota</taxon>
        <taxon>Cyanophyceae</taxon>
        <taxon>Oscillatoriophycideae</taxon>
        <taxon>Oscillatoriales</taxon>
        <taxon>Microcoleaceae</taxon>
        <taxon>Lyngbya</taxon>
    </lineage>
</organism>
<dbReference type="AlphaFoldDB" id="A0A8T6QV97"/>
<reference evidence="1" key="3">
    <citation type="submission" date="2020-02" db="EMBL/GenBank/DDBJ databases">
        <authorList>
            <person name="Sarangi A.N."/>
            <person name="Ghosh S."/>
            <person name="Mukherjee M."/>
            <person name="Tripathy S."/>
        </authorList>
    </citation>
    <scope>NUCLEOTIDE SEQUENCE</scope>
    <source>
        <strain evidence="1">BDU141951</strain>
    </source>
</reference>
<accession>A0A8T6QV97</accession>
<gene>
    <name evidence="1" type="ORF">QQ91_018910</name>
</gene>
<proteinExistence type="predicted"/>
<evidence type="ECO:0000313" key="1">
    <source>
        <dbReference type="EMBL" id="NEV69174.1"/>
    </source>
</evidence>